<name>A0ABP9MJT6_9MICO</name>
<protein>
    <recommendedName>
        <fullName evidence="3">DUF559 domain-containing protein</fullName>
    </recommendedName>
</protein>
<dbReference type="InterPro" id="IPR011335">
    <property type="entry name" value="Restrct_endonuc-II-like"/>
</dbReference>
<accession>A0ABP9MJT6</accession>
<dbReference type="Proteomes" id="UP001501407">
    <property type="component" value="Unassembled WGS sequence"/>
</dbReference>
<sequence>MRESEGMPRHALPQEMGLSFRVGEARRAGVRRARLDAPDLERIFHGGRVRRERFGVADDEPPWVRERHDLERRIAAYLPLLPAGAFFTGPTAAHLWEAPLPMGIHDRLHVAVHHPRTAPLRAGIRGVQVLPRMARVVTRHGIPVTDPGTTWASLGGTLGLYDLVAVADALIRVPRHPGGFRPPERAPFASREDLAFALAAGRRRGAPLLRAALERARTGASSRQESRLRLVLVDGGLPEPVLDHDVFGPLGFVGCLDAAYPDRRVGIEYEGDGHLTRAQLERDIDKYEALAALGWRIVRLTSHHIDRAPGEAVRRVRAALSQHR</sequence>
<keyword evidence="2" id="KW-1185">Reference proteome</keyword>
<evidence type="ECO:0008006" key="3">
    <source>
        <dbReference type="Google" id="ProtNLM"/>
    </source>
</evidence>
<reference evidence="2" key="1">
    <citation type="journal article" date="2019" name="Int. J. Syst. Evol. Microbiol.">
        <title>The Global Catalogue of Microorganisms (GCM) 10K type strain sequencing project: providing services to taxonomists for standard genome sequencing and annotation.</title>
        <authorList>
            <consortium name="The Broad Institute Genomics Platform"/>
            <consortium name="The Broad Institute Genome Sequencing Center for Infectious Disease"/>
            <person name="Wu L."/>
            <person name="Ma J."/>
        </authorList>
    </citation>
    <scope>NUCLEOTIDE SEQUENCE [LARGE SCALE GENOMIC DNA]</scope>
    <source>
        <strain evidence="2">JCM 18959</strain>
    </source>
</reference>
<evidence type="ECO:0000313" key="2">
    <source>
        <dbReference type="Proteomes" id="UP001501407"/>
    </source>
</evidence>
<dbReference type="SUPFAM" id="SSF52980">
    <property type="entry name" value="Restriction endonuclease-like"/>
    <property type="match status" value="1"/>
</dbReference>
<proteinExistence type="predicted"/>
<evidence type="ECO:0000313" key="1">
    <source>
        <dbReference type="EMBL" id="GAA5096380.1"/>
    </source>
</evidence>
<dbReference type="EMBL" id="BAABKZ010000002">
    <property type="protein sequence ID" value="GAA5096380.1"/>
    <property type="molecule type" value="Genomic_DNA"/>
</dbReference>
<organism evidence="1 2">
    <name type="scientific">Microbacterium yannicii</name>
    <dbReference type="NCBI Taxonomy" id="671622"/>
    <lineage>
        <taxon>Bacteria</taxon>
        <taxon>Bacillati</taxon>
        <taxon>Actinomycetota</taxon>
        <taxon>Actinomycetes</taxon>
        <taxon>Micrococcales</taxon>
        <taxon>Microbacteriaceae</taxon>
        <taxon>Microbacterium</taxon>
    </lineage>
</organism>
<gene>
    <name evidence="1" type="ORF">GCM10025760_29770</name>
</gene>
<comment type="caution">
    <text evidence="1">The sequence shown here is derived from an EMBL/GenBank/DDBJ whole genome shotgun (WGS) entry which is preliminary data.</text>
</comment>
<dbReference type="Gene3D" id="3.40.960.10">
    <property type="entry name" value="VSR Endonuclease"/>
    <property type="match status" value="1"/>
</dbReference>